<sequence>MESLASLSLNAAIEWYETDLSEDIKEFKAKKDIKNQQCAQAEFAKMKENIREQTYKDVLDEDKRRVMSSNESAENRRIIRANTDNIIQYYIVLEFAYWFIQLEKFLWVTNMPGVDAYYVRGQD</sequence>
<dbReference type="Proteomes" id="UP000789739">
    <property type="component" value="Unassembled WGS sequence"/>
</dbReference>
<gene>
    <name evidence="1" type="ORF">PBRASI_LOCUS3970</name>
</gene>
<organism evidence="1 2">
    <name type="scientific">Paraglomus brasilianum</name>
    <dbReference type="NCBI Taxonomy" id="144538"/>
    <lineage>
        <taxon>Eukaryota</taxon>
        <taxon>Fungi</taxon>
        <taxon>Fungi incertae sedis</taxon>
        <taxon>Mucoromycota</taxon>
        <taxon>Glomeromycotina</taxon>
        <taxon>Glomeromycetes</taxon>
        <taxon>Paraglomerales</taxon>
        <taxon>Paraglomeraceae</taxon>
        <taxon>Paraglomus</taxon>
    </lineage>
</organism>
<keyword evidence="2" id="KW-1185">Reference proteome</keyword>
<reference evidence="1" key="1">
    <citation type="submission" date="2021-06" db="EMBL/GenBank/DDBJ databases">
        <authorList>
            <person name="Kallberg Y."/>
            <person name="Tangrot J."/>
            <person name="Rosling A."/>
        </authorList>
    </citation>
    <scope>NUCLEOTIDE SEQUENCE</scope>
    <source>
        <strain evidence="1">BR232B</strain>
    </source>
</reference>
<comment type="caution">
    <text evidence="1">The sequence shown here is derived from an EMBL/GenBank/DDBJ whole genome shotgun (WGS) entry which is preliminary data.</text>
</comment>
<evidence type="ECO:0000313" key="2">
    <source>
        <dbReference type="Proteomes" id="UP000789739"/>
    </source>
</evidence>
<dbReference type="AlphaFoldDB" id="A0A9N9FEU1"/>
<dbReference type="EMBL" id="CAJVPI010000384">
    <property type="protein sequence ID" value="CAG8528119.1"/>
    <property type="molecule type" value="Genomic_DNA"/>
</dbReference>
<evidence type="ECO:0000313" key="1">
    <source>
        <dbReference type="EMBL" id="CAG8528119.1"/>
    </source>
</evidence>
<proteinExistence type="predicted"/>
<name>A0A9N9FEU1_9GLOM</name>
<protein>
    <submittedName>
        <fullName evidence="1">5985_t:CDS:1</fullName>
    </submittedName>
</protein>
<accession>A0A9N9FEU1</accession>